<comment type="caution">
    <text evidence="2">The sequence shown here is derived from an EMBL/GenBank/DDBJ whole genome shotgun (WGS) entry which is preliminary data.</text>
</comment>
<dbReference type="EMBL" id="JAWDGP010000946">
    <property type="protein sequence ID" value="KAK3796047.1"/>
    <property type="molecule type" value="Genomic_DNA"/>
</dbReference>
<accession>A0AAE1B077</accession>
<proteinExistence type="predicted"/>
<dbReference type="AlphaFoldDB" id="A0AAE1B077"/>
<evidence type="ECO:0000313" key="3">
    <source>
        <dbReference type="Proteomes" id="UP001283361"/>
    </source>
</evidence>
<keyword evidence="3" id="KW-1185">Reference proteome</keyword>
<evidence type="ECO:0000256" key="1">
    <source>
        <dbReference type="SAM" id="MobiDB-lite"/>
    </source>
</evidence>
<feature type="compositionally biased region" description="Basic and acidic residues" evidence="1">
    <location>
        <begin position="160"/>
        <end position="176"/>
    </location>
</feature>
<evidence type="ECO:0000313" key="2">
    <source>
        <dbReference type="EMBL" id="KAK3796047.1"/>
    </source>
</evidence>
<organism evidence="2 3">
    <name type="scientific">Elysia crispata</name>
    <name type="common">lettuce slug</name>
    <dbReference type="NCBI Taxonomy" id="231223"/>
    <lineage>
        <taxon>Eukaryota</taxon>
        <taxon>Metazoa</taxon>
        <taxon>Spiralia</taxon>
        <taxon>Lophotrochozoa</taxon>
        <taxon>Mollusca</taxon>
        <taxon>Gastropoda</taxon>
        <taxon>Heterobranchia</taxon>
        <taxon>Euthyneura</taxon>
        <taxon>Panpulmonata</taxon>
        <taxon>Sacoglossa</taxon>
        <taxon>Placobranchoidea</taxon>
        <taxon>Plakobranchidae</taxon>
        <taxon>Elysia</taxon>
    </lineage>
</organism>
<protein>
    <submittedName>
        <fullName evidence="2">Uncharacterized protein</fullName>
    </submittedName>
</protein>
<sequence length="176" mass="19887">MVRSELLETMTIDDADYSLNHDCNLSNPSRNCALLDTGGSGEKLINFPLVESTSQLFWGLLTLTSDTFVFISARSRMLCMLSSGSSEMKEEEAEEFDLIINKNIMKWRSNHWPIMEQEVNINFEEAEVGTIRGFTIRLKISEKKGLVGPLASATEAQPARFDERRKAERDRDGSNC</sequence>
<feature type="region of interest" description="Disordered" evidence="1">
    <location>
        <begin position="154"/>
        <end position="176"/>
    </location>
</feature>
<name>A0AAE1B077_9GAST</name>
<reference evidence="2" key="1">
    <citation type="journal article" date="2023" name="G3 (Bethesda)">
        <title>A reference genome for the long-term kleptoplast-retaining sea slug Elysia crispata morphotype clarki.</title>
        <authorList>
            <person name="Eastman K.E."/>
            <person name="Pendleton A.L."/>
            <person name="Shaikh M.A."/>
            <person name="Suttiyut T."/>
            <person name="Ogas R."/>
            <person name="Tomko P."/>
            <person name="Gavelis G."/>
            <person name="Widhalm J.R."/>
            <person name="Wisecaver J.H."/>
        </authorList>
    </citation>
    <scope>NUCLEOTIDE SEQUENCE</scope>
    <source>
        <strain evidence="2">ECLA1</strain>
    </source>
</reference>
<dbReference type="Proteomes" id="UP001283361">
    <property type="component" value="Unassembled WGS sequence"/>
</dbReference>
<gene>
    <name evidence="2" type="ORF">RRG08_013352</name>
</gene>